<dbReference type="InterPro" id="IPR053000">
    <property type="entry name" value="WSS1-like_metalloprotease"/>
</dbReference>
<dbReference type="AlphaFoldDB" id="A0A9P7XS69"/>
<dbReference type="PANTHER" id="PTHR46622">
    <property type="entry name" value="DNA-DEPENDENT METALLOPROTEASE WSS1"/>
    <property type="match status" value="1"/>
</dbReference>
<dbReference type="Proteomes" id="UP000707451">
    <property type="component" value="Unassembled WGS sequence"/>
</dbReference>
<dbReference type="InterPro" id="IPR013536">
    <property type="entry name" value="WLM_dom"/>
</dbReference>
<keyword evidence="3" id="KW-1185">Reference proteome</keyword>
<evidence type="ECO:0000259" key="1">
    <source>
        <dbReference type="PROSITE" id="PS51397"/>
    </source>
</evidence>
<dbReference type="GO" id="GO:0008237">
    <property type="term" value="F:metallopeptidase activity"/>
    <property type="evidence" value="ECO:0007669"/>
    <property type="project" value="TreeGrafter"/>
</dbReference>
<accession>A0A9P7XS69</accession>
<dbReference type="OrthoDB" id="261960at2759"/>
<feature type="domain" description="WLM" evidence="1">
    <location>
        <begin position="2"/>
        <end position="176"/>
    </location>
</feature>
<comment type="caution">
    <text evidence="2">The sequence shown here is derived from an EMBL/GenBank/DDBJ whole genome shotgun (WGS) entry which is preliminary data.</text>
</comment>
<dbReference type="GO" id="GO:0005634">
    <property type="term" value="C:nucleus"/>
    <property type="evidence" value="ECO:0007669"/>
    <property type="project" value="TreeGrafter"/>
</dbReference>
<dbReference type="PROSITE" id="PS51397">
    <property type="entry name" value="WLM"/>
    <property type="match status" value="1"/>
</dbReference>
<protein>
    <recommendedName>
        <fullName evidence="1">WLM domain-containing protein</fullName>
    </recommendedName>
</protein>
<evidence type="ECO:0000313" key="2">
    <source>
        <dbReference type="EMBL" id="KAG9065658.1"/>
    </source>
</evidence>
<name>A0A9P7XS69_9FUNG</name>
<dbReference type="EMBL" id="JAHRHY010000011">
    <property type="protein sequence ID" value="KAG9065658.1"/>
    <property type="molecule type" value="Genomic_DNA"/>
</dbReference>
<dbReference type="GO" id="GO:0006281">
    <property type="term" value="P:DNA repair"/>
    <property type="evidence" value="ECO:0007669"/>
    <property type="project" value="TreeGrafter"/>
</dbReference>
<proteinExistence type="predicted"/>
<dbReference type="Pfam" id="PF08325">
    <property type="entry name" value="WLM"/>
    <property type="match status" value="1"/>
</dbReference>
<reference evidence="2" key="1">
    <citation type="submission" date="2021-06" db="EMBL/GenBank/DDBJ databases">
        <title>Genome Sequence of Mortierella hyaline Strain SCG-10, a Cold-Adapted, Nitrate-Reducing Fungus Isolated from Soil in Minnesota, USA.</title>
        <authorList>
            <person name="Aldossari N."/>
        </authorList>
    </citation>
    <scope>NUCLEOTIDE SEQUENCE</scope>
    <source>
        <strain evidence="2">SCG-10</strain>
    </source>
</reference>
<evidence type="ECO:0000313" key="3">
    <source>
        <dbReference type="Proteomes" id="UP000707451"/>
    </source>
</evidence>
<gene>
    <name evidence="2" type="ORF">KI688_001947</name>
</gene>
<sequence length="214" mass="24020">MSSNSSSLDLVSNFTCLTSKHNHEEAMRLLKNVATMVRPIMKAHGWKITTLAEFYSKGLLGMNTNRGWKIQLCLRYHNDENTFLPWEDILGTMLHELAHNIRGPHDQQFYKALDDLNDEYDKVVASGYTGEGFDTAGRRLGTKHGGFGPGGVRLGGAIGADLVRIITFLCEFTKLESVVDIIQSKNATNCNIIHCWFKLRIIDNYFGLPHSTSN</sequence>
<organism evidence="2 3">
    <name type="scientific">Linnemannia hyalina</name>
    <dbReference type="NCBI Taxonomy" id="64524"/>
    <lineage>
        <taxon>Eukaryota</taxon>
        <taxon>Fungi</taxon>
        <taxon>Fungi incertae sedis</taxon>
        <taxon>Mucoromycota</taxon>
        <taxon>Mortierellomycotina</taxon>
        <taxon>Mortierellomycetes</taxon>
        <taxon>Mortierellales</taxon>
        <taxon>Mortierellaceae</taxon>
        <taxon>Linnemannia</taxon>
    </lineage>
</organism>
<dbReference type="PANTHER" id="PTHR46622:SF1">
    <property type="entry name" value="DNA-DEPENDENT METALLOPROTEASE WSS1"/>
    <property type="match status" value="1"/>
</dbReference>